<dbReference type="OrthoDB" id="7366535at2"/>
<protein>
    <submittedName>
        <fullName evidence="2">DNA breaking-rejoining protein</fullName>
    </submittedName>
</protein>
<feature type="signal peptide" evidence="1">
    <location>
        <begin position="1"/>
        <end position="21"/>
    </location>
</feature>
<dbReference type="EMBL" id="AVFL01000003">
    <property type="protein sequence ID" value="EWY41566.1"/>
    <property type="molecule type" value="Genomic_DNA"/>
</dbReference>
<feature type="chain" id="PRO_5004920877" evidence="1">
    <location>
        <begin position="22"/>
        <end position="132"/>
    </location>
</feature>
<name>W9H9Y3_9PROT</name>
<comment type="caution">
    <text evidence="2">The sequence shown here is derived from an EMBL/GenBank/DDBJ whole genome shotgun (WGS) entry which is preliminary data.</text>
</comment>
<dbReference type="STRING" id="1385369.N825_23710"/>
<dbReference type="PATRIC" id="fig|1385369.3.peg.1073"/>
<keyword evidence="1" id="KW-0732">Signal</keyword>
<reference evidence="2 3" key="1">
    <citation type="submission" date="2013-08" db="EMBL/GenBank/DDBJ databases">
        <title>The genome sequence of Skermanella stibiiresistens.</title>
        <authorList>
            <person name="Zhu W."/>
            <person name="Wang G."/>
        </authorList>
    </citation>
    <scope>NUCLEOTIDE SEQUENCE [LARGE SCALE GENOMIC DNA]</scope>
    <source>
        <strain evidence="2 3">SB22</strain>
    </source>
</reference>
<dbReference type="RefSeq" id="WP_037448570.1">
    <property type="nucleotide sequence ID" value="NZ_AVFL01000003.1"/>
</dbReference>
<gene>
    <name evidence="2" type="ORF">N825_23710</name>
</gene>
<dbReference type="Gene3D" id="2.60.120.380">
    <property type="match status" value="1"/>
</dbReference>
<dbReference type="AlphaFoldDB" id="W9H9Y3"/>
<evidence type="ECO:0000313" key="2">
    <source>
        <dbReference type="EMBL" id="EWY41566.1"/>
    </source>
</evidence>
<proteinExistence type="predicted"/>
<keyword evidence="3" id="KW-1185">Reference proteome</keyword>
<organism evidence="2 3">
    <name type="scientific">Skermanella stibiiresistens SB22</name>
    <dbReference type="NCBI Taxonomy" id="1385369"/>
    <lineage>
        <taxon>Bacteria</taxon>
        <taxon>Pseudomonadati</taxon>
        <taxon>Pseudomonadota</taxon>
        <taxon>Alphaproteobacteria</taxon>
        <taxon>Rhodospirillales</taxon>
        <taxon>Azospirillaceae</taxon>
        <taxon>Skermanella</taxon>
    </lineage>
</organism>
<evidence type="ECO:0000256" key="1">
    <source>
        <dbReference type="SAM" id="SignalP"/>
    </source>
</evidence>
<evidence type="ECO:0000313" key="3">
    <source>
        <dbReference type="Proteomes" id="UP000019486"/>
    </source>
</evidence>
<accession>W9H9Y3</accession>
<sequence length="132" mass="14198">MRIIGTLIIAAAMAMPSVAFAQDVRQETVRFAPGTSGTTIRDSIKGDHSVRYSLRVRAGQKMSVQLDTSNASNYFNITAPNANEALFIGSTEGNGASLAVPASGDYVIDVYLMRNAARRGETAKYELTIHVE</sequence>
<dbReference type="Proteomes" id="UP000019486">
    <property type="component" value="Unassembled WGS sequence"/>
</dbReference>